<comment type="caution">
    <text evidence="1">The sequence shown here is derived from an EMBL/GenBank/DDBJ whole genome shotgun (WGS) entry which is preliminary data.</text>
</comment>
<evidence type="ECO:0000313" key="2">
    <source>
        <dbReference type="Proteomes" id="UP000789396"/>
    </source>
</evidence>
<sequence length="88" mass="10267">MQKKATELEGLYLIEDFITETEEQELIQAIDSESWCGNGPLPTFTDFIVKRFKQQKIIDFEDEPKTCIINEYEAGQDMITNIPYQKTL</sequence>
<gene>
    <name evidence="1" type="ORF">RFULGI_LOCUS4887</name>
</gene>
<accession>A0A9N9FUB0</accession>
<organism evidence="1 2">
    <name type="scientific">Racocetra fulgida</name>
    <dbReference type="NCBI Taxonomy" id="60492"/>
    <lineage>
        <taxon>Eukaryota</taxon>
        <taxon>Fungi</taxon>
        <taxon>Fungi incertae sedis</taxon>
        <taxon>Mucoromycota</taxon>
        <taxon>Glomeromycotina</taxon>
        <taxon>Glomeromycetes</taxon>
        <taxon>Diversisporales</taxon>
        <taxon>Gigasporaceae</taxon>
        <taxon>Racocetra</taxon>
    </lineage>
</organism>
<dbReference type="Gene3D" id="2.60.120.590">
    <property type="entry name" value="Alpha-ketoglutarate-dependent dioxygenase AlkB-like"/>
    <property type="match status" value="1"/>
</dbReference>
<protein>
    <submittedName>
        <fullName evidence="1">14918_t:CDS:1</fullName>
    </submittedName>
</protein>
<keyword evidence="2" id="KW-1185">Reference proteome</keyword>
<dbReference type="SUPFAM" id="SSF51197">
    <property type="entry name" value="Clavaminate synthase-like"/>
    <property type="match status" value="1"/>
</dbReference>
<dbReference type="Proteomes" id="UP000789396">
    <property type="component" value="Unassembled WGS sequence"/>
</dbReference>
<name>A0A9N9FUB0_9GLOM</name>
<dbReference type="EMBL" id="CAJVPZ010005121">
    <property type="protein sequence ID" value="CAG8556819.1"/>
    <property type="molecule type" value="Genomic_DNA"/>
</dbReference>
<reference evidence="1" key="1">
    <citation type="submission" date="2021-06" db="EMBL/GenBank/DDBJ databases">
        <authorList>
            <person name="Kallberg Y."/>
            <person name="Tangrot J."/>
            <person name="Rosling A."/>
        </authorList>
    </citation>
    <scope>NUCLEOTIDE SEQUENCE</scope>
    <source>
        <strain evidence="1">IN212</strain>
    </source>
</reference>
<dbReference type="OrthoDB" id="271595at2759"/>
<dbReference type="AlphaFoldDB" id="A0A9N9FUB0"/>
<dbReference type="InterPro" id="IPR037151">
    <property type="entry name" value="AlkB-like_sf"/>
</dbReference>
<proteinExistence type="predicted"/>
<evidence type="ECO:0000313" key="1">
    <source>
        <dbReference type="EMBL" id="CAG8556819.1"/>
    </source>
</evidence>